<accession>A0A6C0J956</accession>
<dbReference type="SUPFAM" id="SSF53448">
    <property type="entry name" value="Nucleotide-diphospho-sugar transferases"/>
    <property type="match status" value="1"/>
</dbReference>
<protein>
    <recommendedName>
        <fullName evidence="3">MobA-like NTP transferase domain-containing protein</fullName>
    </recommendedName>
</protein>
<dbReference type="PANTHER" id="PTHR43584">
    <property type="entry name" value="NUCLEOTIDYL TRANSFERASE"/>
    <property type="match status" value="1"/>
</dbReference>
<name>A0A6C0J956_9ZZZZ</name>
<proteinExistence type="predicted"/>
<dbReference type="InterPro" id="IPR029044">
    <property type="entry name" value="Nucleotide-diphossugar_trans"/>
</dbReference>
<dbReference type="InterPro" id="IPR025877">
    <property type="entry name" value="MobA-like_NTP_Trfase"/>
</dbReference>
<feature type="domain" description="MobA-like NTP transferase" evidence="3">
    <location>
        <begin position="6"/>
        <end position="132"/>
    </location>
</feature>
<dbReference type="GO" id="GO:0016779">
    <property type="term" value="F:nucleotidyltransferase activity"/>
    <property type="evidence" value="ECO:0007669"/>
    <property type="project" value="UniProtKB-KW"/>
</dbReference>
<dbReference type="AlphaFoldDB" id="A0A6C0J956"/>
<dbReference type="PANTHER" id="PTHR43584:SF8">
    <property type="entry name" value="N-ACETYLMURAMATE ALPHA-1-PHOSPHATE URIDYLYLTRANSFERASE"/>
    <property type="match status" value="1"/>
</dbReference>
<dbReference type="Pfam" id="PF12804">
    <property type="entry name" value="NTP_transf_3"/>
    <property type="match status" value="1"/>
</dbReference>
<dbReference type="InterPro" id="IPR050065">
    <property type="entry name" value="GlmU-like"/>
</dbReference>
<evidence type="ECO:0000313" key="4">
    <source>
        <dbReference type="EMBL" id="QHU01057.1"/>
    </source>
</evidence>
<sequence length="243" mass="27805">MSKNLAIVLAAGKGSRMKSNIPKPLHEINGKTMVYMLVEKLYNSNLFEKILVVIGINSKNIIKNLDDFKSKIFYIIQNEQLGTGHAIKCCKKYITNYKNYRSLILFADCPLLSIETIQYILKKEGDCIACICEKEIPKGNGRIILDKYGNIENSIEEKDCNNTQKKINLVNLGIYLIKNNLIILHIDEVKNNNNQKEYYLPDLMLIIIKNGQKVTPVILLNQEELININTPEDLLKAKEVRSF</sequence>
<dbReference type="EMBL" id="MN740335">
    <property type="protein sequence ID" value="QHU01057.1"/>
    <property type="molecule type" value="Genomic_DNA"/>
</dbReference>
<evidence type="ECO:0000259" key="3">
    <source>
        <dbReference type="Pfam" id="PF12804"/>
    </source>
</evidence>
<evidence type="ECO:0000256" key="1">
    <source>
        <dbReference type="ARBA" id="ARBA00022679"/>
    </source>
</evidence>
<dbReference type="Gene3D" id="3.90.550.10">
    <property type="entry name" value="Spore Coat Polysaccharide Biosynthesis Protein SpsA, Chain A"/>
    <property type="match status" value="1"/>
</dbReference>
<keyword evidence="2" id="KW-0548">Nucleotidyltransferase</keyword>
<keyword evidence="1" id="KW-0808">Transferase</keyword>
<reference evidence="4" key="1">
    <citation type="journal article" date="2020" name="Nature">
        <title>Giant virus diversity and host interactions through global metagenomics.</title>
        <authorList>
            <person name="Schulz F."/>
            <person name="Roux S."/>
            <person name="Paez-Espino D."/>
            <person name="Jungbluth S."/>
            <person name="Walsh D.A."/>
            <person name="Denef V.J."/>
            <person name="McMahon K.D."/>
            <person name="Konstantinidis K.T."/>
            <person name="Eloe-Fadrosh E.A."/>
            <person name="Kyrpides N.C."/>
            <person name="Woyke T."/>
        </authorList>
    </citation>
    <scope>NUCLEOTIDE SEQUENCE</scope>
    <source>
        <strain evidence="4">GVMAG-M-3300025860-25</strain>
    </source>
</reference>
<evidence type="ECO:0000256" key="2">
    <source>
        <dbReference type="ARBA" id="ARBA00022695"/>
    </source>
</evidence>
<organism evidence="4">
    <name type="scientific">viral metagenome</name>
    <dbReference type="NCBI Taxonomy" id="1070528"/>
    <lineage>
        <taxon>unclassified sequences</taxon>
        <taxon>metagenomes</taxon>
        <taxon>organismal metagenomes</taxon>
    </lineage>
</organism>